<dbReference type="EMBL" id="FORP01000001">
    <property type="protein sequence ID" value="SFI78271.1"/>
    <property type="molecule type" value="Genomic_DNA"/>
</dbReference>
<feature type="chain" id="PRO_5011601040" evidence="1">
    <location>
        <begin position="22"/>
        <end position="353"/>
    </location>
</feature>
<evidence type="ECO:0000256" key="1">
    <source>
        <dbReference type="SAM" id="SignalP"/>
    </source>
</evidence>
<evidence type="ECO:0000313" key="3">
    <source>
        <dbReference type="Proteomes" id="UP000199025"/>
    </source>
</evidence>
<dbReference type="AlphaFoldDB" id="A0A1I3L0M4"/>
<gene>
    <name evidence="2" type="ORF">SAMN05421835_101769</name>
</gene>
<name>A0A1I3L0M4_9PSEU</name>
<feature type="signal peptide" evidence="1">
    <location>
        <begin position="1"/>
        <end position="21"/>
    </location>
</feature>
<proteinExistence type="predicted"/>
<dbReference type="RefSeq" id="WP_091504215.1">
    <property type="nucleotide sequence ID" value="NZ_CBDQZW010000002.1"/>
</dbReference>
<organism evidence="2 3">
    <name type="scientific">Amycolatopsis sacchari</name>
    <dbReference type="NCBI Taxonomy" id="115433"/>
    <lineage>
        <taxon>Bacteria</taxon>
        <taxon>Bacillati</taxon>
        <taxon>Actinomycetota</taxon>
        <taxon>Actinomycetes</taxon>
        <taxon>Pseudonocardiales</taxon>
        <taxon>Pseudonocardiaceae</taxon>
        <taxon>Amycolatopsis</taxon>
    </lineage>
</organism>
<keyword evidence="3" id="KW-1185">Reference proteome</keyword>
<sequence length="353" mass="36488">MKTLFLALSLAVAAVPGVSAAATAPASVPGVALEPGNGASWASGLNERGEVLGAHVVGADVHGYVWRKGVVTDLGTLPGGDYSLATAINESGDIAGYSGIYPLGPLHAVLWHHGTITDLGTLGGNSFAAAINDRGMIVGNSQPELHAPQFRAVTWYRGVMTVLPALAGAEYDNPGFVNDRGDVAGYSSLGTGVHAVLWTGGRVVDLGPGRVTALDEQGRVLVDGTDEQGQVSRFLWDHGRRIALPTGVTGLGERGEIFGTYQPSGASSEHGFLWYQDRFVDLGNFVPSAAHGFGPVLGSVPGSGAALWYRGRTTALLPVPDRGDARPMFVNGSGLVVGDTGNDTATAWVVPLR</sequence>
<dbReference type="NCBIfam" id="TIGR02913">
    <property type="entry name" value="HAF_rpt"/>
    <property type="match status" value="1"/>
</dbReference>
<keyword evidence="1" id="KW-0732">Signal</keyword>
<protein>
    <submittedName>
        <fullName evidence="2">Probable extracellular repeat, HAF family</fullName>
    </submittedName>
</protein>
<evidence type="ECO:0000313" key="2">
    <source>
        <dbReference type="EMBL" id="SFI78271.1"/>
    </source>
</evidence>
<dbReference type="Proteomes" id="UP000199025">
    <property type="component" value="Unassembled WGS sequence"/>
</dbReference>
<accession>A0A1I3L0M4</accession>
<reference evidence="2 3" key="1">
    <citation type="submission" date="2016-10" db="EMBL/GenBank/DDBJ databases">
        <authorList>
            <person name="de Groot N.N."/>
        </authorList>
    </citation>
    <scope>NUCLEOTIDE SEQUENCE [LARGE SCALE GENOMIC DNA]</scope>
    <source>
        <strain evidence="2 3">DSM 44468</strain>
    </source>
</reference>
<dbReference type="InterPro" id="IPR014262">
    <property type="entry name" value="HAF_rpt"/>
</dbReference>
<dbReference type="OrthoDB" id="4310309at2"/>